<dbReference type="AlphaFoldDB" id="A0A4R1YWM2"/>
<evidence type="ECO:0000256" key="1">
    <source>
        <dbReference type="SAM" id="Phobius"/>
    </source>
</evidence>
<organism evidence="2 3">
    <name type="scientific">Rhodovulum steppense</name>
    <dbReference type="NCBI Taxonomy" id="540251"/>
    <lineage>
        <taxon>Bacteria</taxon>
        <taxon>Pseudomonadati</taxon>
        <taxon>Pseudomonadota</taxon>
        <taxon>Alphaproteobacteria</taxon>
        <taxon>Rhodobacterales</taxon>
        <taxon>Paracoccaceae</taxon>
        <taxon>Rhodovulum</taxon>
    </lineage>
</organism>
<dbReference type="EMBL" id="SLVM01000007">
    <property type="protein sequence ID" value="TCM85581.1"/>
    <property type="molecule type" value="Genomic_DNA"/>
</dbReference>
<keyword evidence="3" id="KW-1185">Reference proteome</keyword>
<keyword evidence="1" id="KW-1133">Transmembrane helix</keyword>
<reference evidence="2 3" key="1">
    <citation type="submission" date="2019-03" db="EMBL/GenBank/DDBJ databases">
        <title>Genomic Encyclopedia of Type Strains, Phase IV (KMG-IV): sequencing the most valuable type-strain genomes for metagenomic binning, comparative biology and taxonomic classification.</title>
        <authorList>
            <person name="Goeker M."/>
        </authorList>
    </citation>
    <scope>NUCLEOTIDE SEQUENCE [LARGE SCALE GENOMIC DNA]</scope>
    <source>
        <strain evidence="2 3">DSM 21153</strain>
    </source>
</reference>
<evidence type="ECO:0000313" key="2">
    <source>
        <dbReference type="EMBL" id="TCM85581.1"/>
    </source>
</evidence>
<protein>
    <submittedName>
        <fullName evidence="2">Uncharacterized protein</fullName>
    </submittedName>
</protein>
<dbReference type="Pfam" id="PF20181">
    <property type="entry name" value="DUF6544"/>
    <property type="match status" value="1"/>
</dbReference>
<name>A0A4R1YWM2_9RHOB</name>
<feature type="transmembrane region" description="Helical" evidence="1">
    <location>
        <begin position="6"/>
        <end position="23"/>
    </location>
</feature>
<dbReference type="RefSeq" id="WP_132694262.1">
    <property type="nucleotide sequence ID" value="NZ_SLVM01000007.1"/>
</dbReference>
<keyword evidence="1" id="KW-0812">Transmembrane</keyword>
<dbReference type="InterPro" id="IPR046674">
    <property type="entry name" value="DUF6544"/>
</dbReference>
<evidence type="ECO:0000313" key="3">
    <source>
        <dbReference type="Proteomes" id="UP000295277"/>
    </source>
</evidence>
<accession>A0A4R1YWM2</accession>
<dbReference type="OrthoDB" id="3671061at2"/>
<dbReference type="Proteomes" id="UP000295277">
    <property type="component" value="Unassembled WGS sequence"/>
</dbReference>
<proteinExistence type="predicted"/>
<gene>
    <name evidence="2" type="ORF">EV216_107155</name>
</gene>
<sequence>MIKYPLILICLMIIAVGIGFLRASRENARLIDSEITGPAPVVTIDLRPEVYTDLPLPVRRYFDFAFNGQTEVALRGVRWREDGDFLLPVGEFRARGQQINQATTPDYAWTGTFHRFGLPIIESRDAFFGGSHDMRAKLFGWITVMQTDYARPEQIASLHSYLTLRYYGQAPLMPWALLPNDYVAWEARDETSAVLRITRPGLDGAYIVSFGKDGQITEMATDRLLMEGNETMQREVGQKLEYRDVGGFMVPTRMDYLWTLEDGAVSSHYRFAVRDLEWLQ</sequence>
<keyword evidence="1" id="KW-0472">Membrane</keyword>
<comment type="caution">
    <text evidence="2">The sequence shown here is derived from an EMBL/GenBank/DDBJ whole genome shotgun (WGS) entry which is preliminary data.</text>
</comment>